<proteinExistence type="predicted"/>
<dbReference type="FunFam" id="1.10.510.10:FF:000021">
    <property type="entry name" value="Serine/threonine protein kinase"/>
    <property type="match status" value="1"/>
</dbReference>
<keyword evidence="2" id="KW-0723">Serine/threonine-protein kinase</keyword>
<dbReference type="InterPro" id="IPR017441">
    <property type="entry name" value="Protein_kinase_ATP_BS"/>
</dbReference>
<accession>A0A518IP13</accession>
<dbReference type="EC" id="2.7.11.1" evidence="1"/>
<feature type="transmembrane region" description="Helical" evidence="9">
    <location>
        <begin position="533"/>
        <end position="554"/>
    </location>
</feature>
<keyword evidence="9" id="KW-1133">Transmembrane helix</keyword>
<feature type="binding site" evidence="7">
    <location>
        <position position="118"/>
    </location>
    <ligand>
        <name>ATP</name>
        <dbReference type="ChEBI" id="CHEBI:30616"/>
    </ligand>
</feature>
<dbReference type="PROSITE" id="PS00108">
    <property type="entry name" value="PROTEIN_KINASE_ST"/>
    <property type="match status" value="1"/>
</dbReference>
<dbReference type="CDD" id="cd14014">
    <property type="entry name" value="STKc_PknB_like"/>
    <property type="match status" value="1"/>
</dbReference>
<keyword evidence="9" id="KW-0812">Transmembrane</keyword>
<feature type="compositionally biased region" description="Gly residues" evidence="8">
    <location>
        <begin position="405"/>
        <end position="414"/>
    </location>
</feature>
<feature type="compositionally biased region" description="Low complexity" evidence="8">
    <location>
        <begin position="470"/>
        <end position="482"/>
    </location>
</feature>
<feature type="region of interest" description="Disordered" evidence="8">
    <location>
        <begin position="388"/>
        <end position="505"/>
    </location>
</feature>
<keyword evidence="5 11" id="KW-0418">Kinase</keyword>
<dbReference type="InterPro" id="IPR000719">
    <property type="entry name" value="Prot_kinase_dom"/>
</dbReference>
<dbReference type="EMBL" id="CP036318">
    <property type="protein sequence ID" value="QDV54836.1"/>
    <property type="molecule type" value="Genomic_DNA"/>
</dbReference>
<feature type="compositionally biased region" description="Low complexity" evidence="8">
    <location>
        <begin position="442"/>
        <end position="454"/>
    </location>
</feature>
<dbReference type="SUPFAM" id="SSF56112">
    <property type="entry name" value="Protein kinase-like (PK-like)"/>
    <property type="match status" value="1"/>
</dbReference>
<evidence type="ECO:0000313" key="12">
    <source>
        <dbReference type="Proteomes" id="UP000316770"/>
    </source>
</evidence>
<dbReference type="RefSeq" id="WP_145282519.1">
    <property type="nucleotide sequence ID" value="NZ_CP036318.1"/>
</dbReference>
<dbReference type="AlphaFoldDB" id="A0A518IP13"/>
<evidence type="ECO:0000313" key="11">
    <source>
        <dbReference type="EMBL" id="QDV54836.1"/>
    </source>
</evidence>
<dbReference type="InterPro" id="IPR008271">
    <property type="entry name" value="Ser/Thr_kinase_AS"/>
</dbReference>
<evidence type="ECO:0000256" key="3">
    <source>
        <dbReference type="ARBA" id="ARBA00022679"/>
    </source>
</evidence>
<evidence type="ECO:0000256" key="1">
    <source>
        <dbReference type="ARBA" id="ARBA00012513"/>
    </source>
</evidence>
<gene>
    <name evidence="11" type="primary">prkC_2</name>
    <name evidence="11" type="ORF">Mal33_08010</name>
</gene>
<dbReference type="Proteomes" id="UP000316770">
    <property type="component" value="Chromosome"/>
</dbReference>
<dbReference type="PANTHER" id="PTHR43289:SF6">
    <property type="entry name" value="SERINE_THREONINE-PROTEIN KINASE NEKL-3"/>
    <property type="match status" value="1"/>
</dbReference>
<evidence type="ECO:0000259" key="10">
    <source>
        <dbReference type="PROSITE" id="PS50011"/>
    </source>
</evidence>
<dbReference type="Gene3D" id="3.30.200.20">
    <property type="entry name" value="Phosphorylase Kinase, domain 1"/>
    <property type="match status" value="1"/>
</dbReference>
<dbReference type="PROSITE" id="PS00107">
    <property type="entry name" value="PROTEIN_KINASE_ATP"/>
    <property type="match status" value="1"/>
</dbReference>
<keyword evidence="12" id="KW-1185">Reference proteome</keyword>
<dbReference type="InterPro" id="IPR011009">
    <property type="entry name" value="Kinase-like_dom_sf"/>
</dbReference>
<evidence type="ECO:0000256" key="5">
    <source>
        <dbReference type="ARBA" id="ARBA00022777"/>
    </source>
</evidence>
<evidence type="ECO:0000256" key="6">
    <source>
        <dbReference type="ARBA" id="ARBA00022840"/>
    </source>
</evidence>
<dbReference type="PROSITE" id="PS50011">
    <property type="entry name" value="PROTEIN_KINASE_DOM"/>
    <property type="match status" value="1"/>
</dbReference>
<evidence type="ECO:0000256" key="4">
    <source>
        <dbReference type="ARBA" id="ARBA00022741"/>
    </source>
</evidence>
<keyword evidence="3 11" id="KW-0808">Transferase</keyword>
<name>A0A518IP13_9BACT</name>
<protein>
    <recommendedName>
        <fullName evidence="1">non-specific serine/threonine protein kinase</fullName>
        <ecNumber evidence="1">2.7.11.1</ecNumber>
    </recommendedName>
</protein>
<evidence type="ECO:0000256" key="7">
    <source>
        <dbReference type="PROSITE-ProRule" id="PRU10141"/>
    </source>
</evidence>
<dbReference type="PANTHER" id="PTHR43289">
    <property type="entry name" value="MITOGEN-ACTIVATED PROTEIN KINASE KINASE KINASE 20-RELATED"/>
    <property type="match status" value="1"/>
</dbReference>
<dbReference type="GO" id="GO:0005524">
    <property type="term" value="F:ATP binding"/>
    <property type="evidence" value="ECO:0007669"/>
    <property type="project" value="UniProtKB-UniRule"/>
</dbReference>
<keyword evidence="4 7" id="KW-0547">Nucleotide-binding</keyword>
<dbReference type="Gene3D" id="1.10.510.10">
    <property type="entry name" value="Transferase(Phosphotransferase) domain 1"/>
    <property type="match status" value="1"/>
</dbReference>
<dbReference type="GO" id="GO:0004674">
    <property type="term" value="F:protein serine/threonine kinase activity"/>
    <property type="evidence" value="ECO:0007669"/>
    <property type="project" value="UniProtKB-KW"/>
</dbReference>
<evidence type="ECO:0000256" key="8">
    <source>
        <dbReference type="SAM" id="MobiDB-lite"/>
    </source>
</evidence>
<sequence length="571" mass="60933">MTDSGKGSKTITAQAFIEVVRKSQLVEEGAFKQTLRHVQKAAGGKIPNDAMVIAERFLVEGRLTAWQIEKLLTGKYKGFFLGKFKLLGHIGSGGMSSVYLAEHTRMNDLRAIKVLPKKRVDDASYLARFQLEAKAIASLNHDNVVRAYDIDNDGDLHYIVMEYVSGDDLQQMVKRKGPLSFVKAANYIAQAARGLQHAHERGLIHRDVKPANLLVNKEGTVKLLDMGLALLESEDDHSLTVANNENVLGTADYLAPEQALDSHKVDHRVDIYGLGCTFYFLLTGRPPFNDGTLAQRIIKHQTEMPEEIRKTRPDCPGELDGICTKMIQKEAKYRYKDAAAVAEVLEAWLARTKQLSAARAGGGSFDSGIGSGSDIDLAGSDFARGSDIGIGSSSDETLSNKQGDTHGGGSGAGFSGLSPSDSGRLIKPSNTRSSIEKRRSSSRSPGSSIAGSSIDLQRESGYASRLRPGASPSAAAAAEAASQPNKRKAVPVPGTAAAGSPSKSSTIAMAHSIGESHPGLHSSRQKKDRIRKILGVLLLVGGIVLGFLAARLFAPAASGNGSSVVAEQLYS</sequence>
<keyword evidence="6 7" id="KW-0067">ATP-binding</keyword>
<evidence type="ECO:0000256" key="9">
    <source>
        <dbReference type="SAM" id="Phobius"/>
    </source>
</evidence>
<dbReference type="SMART" id="SM00220">
    <property type="entry name" value="S_TKc"/>
    <property type="match status" value="1"/>
</dbReference>
<keyword evidence="9" id="KW-0472">Membrane</keyword>
<evidence type="ECO:0000256" key="2">
    <source>
        <dbReference type="ARBA" id="ARBA00022527"/>
    </source>
</evidence>
<dbReference type="Pfam" id="PF00069">
    <property type="entry name" value="Pkinase"/>
    <property type="match status" value="1"/>
</dbReference>
<organism evidence="11 12">
    <name type="scientific">Rosistilla oblonga</name>
    <dbReference type="NCBI Taxonomy" id="2527990"/>
    <lineage>
        <taxon>Bacteria</taxon>
        <taxon>Pseudomonadati</taxon>
        <taxon>Planctomycetota</taxon>
        <taxon>Planctomycetia</taxon>
        <taxon>Pirellulales</taxon>
        <taxon>Pirellulaceae</taxon>
        <taxon>Rosistilla</taxon>
    </lineage>
</organism>
<reference evidence="11 12" key="1">
    <citation type="submission" date="2019-02" db="EMBL/GenBank/DDBJ databases">
        <title>Deep-cultivation of Planctomycetes and their phenomic and genomic characterization uncovers novel biology.</title>
        <authorList>
            <person name="Wiegand S."/>
            <person name="Jogler M."/>
            <person name="Boedeker C."/>
            <person name="Pinto D."/>
            <person name="Vollmers J."/>
            <person name="Rivas-Marin E."/>
            <person name="Kohn T."/>
            <person name="Peeters S.H."/>
            <person name="Heuer A."/>
            <person name="Rast P."/>
            <person name="Oberbeckmann S."/>
            <person name="Bunk B."/>
            <person name="Jeske O."/>
            <person name="Meyerdierks A."/>
            <person name="Storesund J.E."/>
            <person name="Kallscheuer N."/>
            <person name="Luecker S."/>
            <person name="Lage O.M."/>
            <person name="Pohl T."/>
            <person name="Merkel B.J."/>
            <person name="Hornburger P."/>
            <person name="Mueller R.-W."/>
            <person name="Bruemmer F."/>
            <person name="Labrenz M."/>
            <person name="Spormann A.M."/>
            <person name="Op den Camp H."/>
            <person name="Overmann J."/>
            <person name="Amann R."/>
            <person name="Jetten M.S.M."/>
            <person name="Mascher T."/>
            <person name="Medema M.H."/>
            <person name="Devos D.P."/>
            <person name="Kaster A.-K."/>
            <person name="Ovreas L."/>
            <person name="Rohde M."/>
            <person name="Galperin M.Y."/>
            <person name="Jogler C."/>
        </authorList>
    </citation>
    <scope>NUCLEOTIDE SEQUENCE [LARGE SCALE GENOMIC DNA]</scope>
    <source>
        <strain evidence="11 12">Mal33</strain>
    </source>
</reference>
<feature type="domain" description="Protein kinase" evidence="10">
    <location>
        <begin position="84"/>
        <end position="349"/>
    </location>
</feature>